<dbReference type="EMBL" id="NJHN03000095">
    <property type="protein sequence ID" value="KAH9416276.1"/>
    <property type="molecule type" value="Genomic_DNA"/>
</dbReference>
<evidence type="ECO:0000313" key="2">
    <source>
        <dbReference type="Proteomes" id="UP000887458"/>
    </source>
</evidence>
<reference evidence="1 2" key="2">
    <citation type="journal article" date="2022" name="Mol. Biol. Evol.">
        <title>Comparative Genomics Reveals Insights into the Divergent Evolution of Astigmatic Mites and Household Pest Adaptations.</title>
        <authorList>
            <person name="Xiong Q."/>
            <person name="Wan A.T."/>
            <person name="Liu X."/>
            <person name="Fung C.S."/>
            <person name="Xiao X."/>
            <person name="Malainual N."/>
            <person name="Hou J."/>
            <person name="Wang L."/>
            <person name="Wang M."/>
            <person name="Yang K.Y."/>
            <person name="Cui Y."/>
            <person name="Leung E.L."/>
            <person name="Nong W."/>
            <person name="Shin S.K."/>
            <person name="Au S.W."/>
            <person name="Jeong K.Y."/>
            <person name="Chew F.T."/>
            <person name="Hui J.H."/>
            <person name="Leung T.F."/>
            <person name="Tungtrongchitr A."/>
            <person name="Zhong N."/>
            <person name="Liu Z."/>
            <person name="Tsui S.K."/>
        </authorList>
    </citation>
    <scope>NUCLEOTIDE SEQUENCE [LARGE SCALE GENOMIC DNA]</scope>
    <source>
        <strain evidence="1">Derp</strain>
    </source>
</reference>
<dbReference type="Proteomes" id="UP000887458">
    <property type="component" value="Unassembled WGS sequence"/>
</dbReference>
<evidence type="ECO:0000313" key="1">
    <source>
        <dbReference type="EMBL" id="KAH9416276.1"/>
    </source>
</evidence>
<protein>
    <submittedName>
        <fullName evidence="1">Uncharacterized protein</fullName>
    </submittedName>
</protein>
<comment type="caution">
    <text evidence="1">The sequence shown here is derived from an EMBL/GenBank/DDBJ whole genome shotgun (WGS) entry which is preliminary data.</text>
</comment>
<proteinExistence type="predicted"/>
<keyword evidence="2" id="KW-1185">Reference proteome</keyword>
<name>A0ABQ8J1E1_DERPT</name>
<organism evidence="1 2">
    <name type="scientific">Dermatophagoides pteronyssinus</name>
    <name type="common">European house dust mite</name>
    <dbReference type="NCBI Taxonomy" id="6956"/>
    <lineage>
        <taxon>Eukaryota</taxon>
        <taxon>Metazoa</taxon>
        <taxon>Ecdysozoa</taxon>
        <taxon>Arthropoda</taxon>
        <taxon>Chelicerata</taxon>
        <taxon>Arachnida</taxon>
        <taxon>Acari</taxon>
        <taxon>Acariformes</taxon>
        <taxon>Sarcoptiformes</taxon>
        <taxon>Astigmata</taxon>
        <taxon>Psoroptidia</taxon>
        <taxon>Analgoidea</taxon>
        <taxon>Pyroglyphidae</taxon>
        <taxon>Dermatophagoidinae</taxon>
        <taxon>Dermatophagoides</taxon>
    </lineage>
</organism>
<gene>
    <name evidence="1" type="ORF">DERP_000776</name>
</gene>
<sequence>MENFVPRSSHTIYPCIDYNKIPSDFTELVGKQFGKLPVHSPSSHIRISLPTKIFVSSLQRKNARLPRTGIQSVSFRKNTRSYLYISIKYIGN</sequence>
<reference evidence="1 2" key="1">
    <citation type="journal article" date="2018" name="J. Allergy Clin. Immunol.">
        <title>High-quality assembly of Dermatophagoides pteronyssinus genome and transcriptome reveals a wide range of novel allergens.</title>
        <authorList>
            <person name="Liu X.Y."/>
            <person name="Yang K.Y."/>
            <person name="Wang M.Q."/>
            <person name="Kwok J.S."/>
            <person name="Zeng X."/>
            <person name="Yang Z."/>
            <person name="Xiao X.J."/>
            <person name="Lau C.P."/>
            <person name="Li Y."/>
            <person name="Huang Z.M."/>
            <person name="Ba J.G."/>
            <person name="Yim A.K."/>
            <person name="Ouyang C.Y."/>
            <person name="Ngai S.M."/>
            <person name="Chan T.F."/>
            <person name="Leung E.L."/>
            <person name="Liu L."/>
            <person name="Liu Z.G."/>
            <person name="Tsui S.K."/>
        </authorList>
    </citation>
    <scope>NUCLEOTIDE SEQUENCE [LARGE SCALE GENOMIC DNA]</scope>
    <source>
        <strain evidence="1">Derp</strain>
    </source>
</reference>
<accession>A0ABQ8J1E1</accession>